<proteinExistence type="predicted"/>
<accession>A0A7X1KX10</accession>
<dbReference type="EMBL" id="JACMYG010000007">
    <property type="protein sequence ID" value="MBC2689948.1"/>
    <property type="molecule type" value="Genomic_DNA"/>
</dbReference>
<dbReference type="AlphaFoldDB" id="A0A7X1KX10"/>
<reference evidence="2 3" key="1">
    <citation type="submission" date="2020-08" db="EMBL/GenBank/DDBJ databases">
        <title>Pseudomonas sp. nov.</title>
        <authorList>
            <person name="Gieschler S."/>
            <person name="Fiedler G."/>
            <person name="Brinks E."/>
            <person name="Boehnlein C."/>
            <person name="Franz C.M.A.P."/>
            <person name="Kabisch J."/>
        </authorList>
    </citation>
    <scope>NUCLEOTIDE SEQUENCE [LARGE SCALE GENOMIC DNA]</scope>
    <source>
        <strain evidence="2 3">MBT-1</strain>
    </source>
</reference>
<keyword evidence="1" id="KW-0732">Signal</keyword>
<feature type="signal peptide" evidence="1">
    <location>
        <begin position="1"/>
        <end position="22"/>
    </location>
</feature>
<evidence type="ECO:0000313" key="2">
    <source>
        <dbReference type="EMBL" id="MBC2689948.1"/>
    </source>
</evidence>
<dbReference type="Pfam" id="PF06551">
    <property type="entry name" value="DUF1120"/>
    <property type="match status" value="1"/>
</dbReference>
<keyword evidence="3" id="KW-1185">Reference proteome</keyword>
<name>A0A7X1KX10_9PSED</name>
<dbReference type="InterPro" id="IPR010546">
    <property type="entry name" value="DUF1120"/>
</dbReference>
<dbReference type="RefSeq" id="WP_166588653.1">
    <property type="nucleotide sequence ID" value="NZ_CP090311.1"/>
</dbReference>
<evidence type="ECO:0000313" key="3">
    <source>
        <dbReference type="Proteomes" id="UP000526003"/>
    </source>
</evidence>
<protein>
    <submittedName>
        <fullName evidence="2">DUF1120 domain-containing protein</fullName>
    </submittedName>
</protein>
<comment type="caution">
    <text evidence="2">The sequence shown here is derived from an EMBL/GenBank/DDBJ whole genome shotgun (WGS) entry which is preliminary data.</text>
</comment>
<feature type="chain" id="PRO_5030804718" evidence="1">
    <location>
        <begin position="23"/>
        <end position="209"/>
    </location>
</feature>
<organism evidence="2 3">
    <name type="scientific">Pseudomonas kielensis</name>
    <dbReference type="NCBI Taxonomy" id="2762577"/>
    <lineage>
        <taxon>Bacteria</taxon>
        <taxon>Pseudomonadati</taxon>
        <taxon>Pseudomonadota</taxon>
        <taxon>Gammaproteobacteria</taxon>
        <taxon>Pseudomonadales</taxon>
        <taxon>Pseudomonadaceae</taxon>
        <taxon>Pseudomonas</taxon>
    </lineage>
</organism>
<dbReference type="Proteomes" id="UP000526003">
    <property type="component" value="Unassembled WGS sequence"/>
</dbReference>
<evidence type="ECO:0000256" key="1">
    <source>
        <dbReference type="SAM" id="SignalP"/>
    </source>
</evidence>
<sequence length="209" mass="21837">MKSFTSKLIATLIVTASTSVSAASSTDLTVKGLITPNACDLTISKGGIFDLGKISVNDLNEDLPTSVGRADFQLDVTCDEKSLIALNVVDNQSGTSTTSRALGLGLINGNQKIGYASMQFIPLHADTAAVAAIISSNSGATWRPIPSNAYLAPDEYVSAASLGGPNLPIEVKELSAELRVHAHIDAKKNLDLTNEVTIDGSATIEMVYL</sequence>
<gene>
    <name evidence="2" type="ORF">H7995_09075</name>
</gene>